<evidence type="ECO:0000313" key="2">
    <source>
        <dbReference type="Proteomes" id="UP001055072"/>
    </source>
</evidence>
<protein>
    <submittedName>
        <fullName evidence="1">Xylose isomerase-like protein</fullName>
    </submittedName>
</protein>
<name>A0ACB8TW16_9APHY</name>
<organism evidence="1 2">
    <name type="scientific">Irpex rosettiformis</name>
    <dbReference type="NCBI Taxonomy" id="378272"/>
    <lineage>
        <taxon>Eukaryota</taxon>
        <taxon>Fungi</taxon>
        <taxon>Dikarya</taxon>
        <taxon>Basidiomycota</taxon>
        <taxon>Agaricomycotina</taxon>
        <taxon>Agaricomycetes</taxon>
        <taxon>Polyporales</taxon>
        <taxon>Irpicaceae</taxon>
        <taxon>Irpex</taxon>
    </lineage>
</organism>
<evidence type="ECO:0000313" key="1">
    <source>
        <dbReference type="EMBL" id="KAI0086241.1"/>
    </source>
</evidence>
<proteinExistence type="predicted"/>
<comment type="caution">
    <text evidence="1">The sequence shown here is derived from an EMBL/GenBank/DDBJ whole genome shotgun (WGS) entry which is preliminary data.</text>
</comment>
<sequence length="240" mass="26160">MAGAGNVLGSKFSEISAIIREVKDKTRVGVCLDTCHMFAVGYDIRTKDGAMMSEFSQEIGFQYLRGMHINDSKGKVGSGKDRYQNLGLGHLTLRTFAHVLSDPRTQDIPLILETPAHDSDEAKSKGKKSSESEGSRSTEWEVWKKEVEVLGRLATLGRESEGSASASSNPIGEDERDRLLDEWTNELKAVVVKYGGSAVLENESSKKGSGKVKGEGKGKQRKKLKADEEEEDDGESDGSC</sequence>
<keyword evidence="2" id="KW-1185">Reference proteome</keyword>
<gene>
    <name evidence="1" type="ORF">BDY19DRAFT_369565</name>
</gene>
<accession>A0ACB8TW16</accession>
<dbReference type="Proteomes" id="UP001055072">
    <property type="component" value="Unassembled WGS sequence"/>
</dbReference>
<dbReference type="EMBL" id="MU274925">
    <property type="protein sequence ID" value="KAI0086241.1"/>
    <property type="molecule type" value="Genomic_DNA"/>
</dbReference>
<reference evidence="1" key="1">
    <citation type="journal article" date="2021" name="Environ. Microbiol.">
        <title>Gene family expansions and transcriptome signatures uncover fungal adaptations to wood decay.</title>
        <authorList>
            <person name="Hage H."/>
            <person name="Miyauchi S."/>
            <person name="Viragh M."/>
            <person name="Drula E."/>
            <person name="Min B."/>
            <person name="Chaduli D."/>
            <person name="Navarro D."/>
            <person name="Favel A."/>
            <person name="Norest M."/>
            <person name="Lesage-Meessen L."/>
            <person name="Balint B."/>
            <person name="Merenyi Z."/>
            <person name="de Eugenio L."/>
            <person name="Morin E."/>
            <person name="Martinez A.T."/>
            <person name="Baldrian P."/>
            <person name="Stursova M."/>
            <person name="Martinez M.J."/>
            <person name="Novotny C."/>
            <person name="Magnuson J.K."/>
            <person name="Spatafora J.W."/>
            <person name="Maurice S."/>
            <person name="Pangilinan J."/>
            <person name="Andreopoulos W."/>
            <person name="LaButti K."/>
            <person name="Hundley H."/>
            <person name="Na H."/>
            <person name="Kuo A."/>
            <person name="Barry K."/>
            <person name="Lipzen A."/>
            <person name="Henrissat B."/>
            <person name="Riley R."/>
            <person name="Ahrendt S."/>
            <person name="Nagy L.G."/>
            <person name="Grigoriev I.V."/>
            <person name="Martin F."/>
            <person name="Rosso M.N."/>
        </authorList>
    </citation>
    <scope>NUCLEOTIDE SEQUENCE</scope>
    <source>
        <strain evidence="1">CBS 384.51</strain>
    </source>
</reference>